<accession>A0A239D6K6</accession>
<dbReference type="EMBL" id="FZNR01000013">
    <property type="protein sequence ID" value="SNS27648.1"/>
    <property type="molecule type" value="Genomic_DNA"/>
</dbReference>
<organism evidence="1 2">
    <name type="scientific">Actinoplanes regularis</name>
    <dbReference type="NCBI Taxonomy" id="52697"/>
    <lineage>
        <taxon>Bacteria</taxon>
        <taxon>Bacillati</taxon>
        <taxon>Actinomycetota</taxon>
        <taxon>Actinomycetes</taxon>
        <taxon>Micromonosporales</taxon>
        <taxon>Micromonosporaceae</taxon>
        <taxon>Actinoplanes</taxon>
    </lineage>
</organism>
<keyword evidence="2" id="KW-1185">Reference proteome</keyword>
<gene>
    <name evidence="1" type="ORF">SAMN06264365_1131</name>
</gene>
<evidence type="ECO:0000313" key="1">
    <source>
        <dbReference type="EMBL" id="SNS27648.1"/>
    </source>
</evidence>
<proteinExistence type="predicted"/>
<sequence>MWQTELLIKGEVEIAAWSMSFRRLVALQYHVRAANHDAPGYGVVPGLGRLTAEPLAWTRADLRWALYVLRGWSGSYDSRSSG</sequence>
<evidence type="ECO:0000313" key="2">
    <source>
        <dbReference type="Proteomes" id="UP000198415"/>
    </source>
</evidence>
<protein>
    <submittedName>
        <fullName evidence="1">Uncharacterized protein</fullName>
    </submittedName>
</protein>
<dbReference type="RefSeq" id="WP_089296338.1">
    <property type="nucleotide sequence ID" value="NZ_BOMU01000066.1"/>
</dbReference>
<reference evidence="1 2" key="1">
    <citation type="submission" date="2017-06" db="EMBL/GenBank/DDBJ databases">
        <authorList>
            <person name="Kim H.J."/>
            <person name="Triplett B.A."/>
        </authorList>
    </citation>
    <scope>NUCLEOTIDE SEQUENCE [LARGE SCALE GENOMIC DNA]</scope>
    <source>
        <strain evidence="1 2">DSM 43151</strain>
    </source>
</reference>
<dbReference type="AlphaFoldDB" id="A0A239D6K6"/>
<dbReference type="Proteomes" id="UP000198415">
    <property type="component" value="Unassembled WGS sequence"/>
</dbReference>
<name>A0A239D6K6_9ACTN</name>